<evidence type="ECO:0000313" key="2">
    <source>
        <dbReference type="EMBL" id="KAJ8599060.1"/>
    </source>
</evidence>
<comment type="caution">
    <text evidence="2">The sequence shown here is derived from an EMBL/GenBank/DDBJ whole genome shotgun (WGS) entry which is preliminary data.</text>
</comment>
<feature type="chain" id="PRO_5042227673" evidence="1">
    <location>
        <begin position="17"/>
        <end position="198"/>
    </location>
</feature>
<dbReference type="Proteomes" id="UP001230188">
    <property type="component" value="Unassembled WGS sequence"/>
</dbReference>
<dbReference type="EMBL" id="JAQMWT010000590">
    <property type="protein sequence ID" value="KAJ8599060.1"/>
    <property type="molecule type" value="Genomic_DNA"/>
</dbReference>
<gene>
    <name evidence="2" type="ORF">CTAYLR_007599</name>
</gene>
<name>A0AAD7U6A9_9STRA</name>
<protein>
    <submittedName>
        <fullName evidence="2">Uncharacterized protein</fullName>
    </submittedName>
</protein>
<keyword evidence="3" id="KW-1185">Reference proteome</keyword>
<evidence type="ECO:0000256" key="1">
    <source>
        <dbReference type="SAM" id="SignalP"/>
    </source>
</evidence>
<evidence type="ECO:0000313" key="3">
    <source>
        <dbReference type="Proteomes" id="UP001230188"/>
    </source>
</evidence>
<organism evidence="2 3">
    <name type="scientific">Chrysophaeum taylorii</name>
    <dbReference type="NCBI Taxonomy" id="2483200"/>
    <lineage>
        <taxon>Eukaryota</taxon>
        <taxon>Sar</taxon>
        <taxon>Stramenopiles</taxon>
        <taxon>Ochrophyta</taxon>
        <taxon>Pelagophyceae</taxon>
        <taxon>Pelagomonadales</taxon>
        <taxon>Pelagomonadaceae</taxon>
        <taxon>Chrysophaeum</taxon>
    </lineage>
</organism>
<sequence length="198" mass="21533">MLLLLLVSSSSSSSAALSPVGVVVSHRRALLATGVAALLKPDIAAAEEEPKFRRLAPIQFIAALGDPEARDGSGAEQWGLWVDDPGPRGVFLRDYATKLKKGKAPAGWEFDSNDWWLEEHGLIMPAPAFPLPPKRYLVTGARKVTTVLTVSPDGKWNLKDGTLYDVTHLPCRSARYAAGADLCSPAAARLRRPLRRRR</sequence>
<feature type="signal peptide" evidence="1">
    <location>
        <begin position="1"/>
        <end position="16"/>
    </location>
</feature>
<dbReference type="AlphaFoldDB" id="A0AAD7U6A9"/>
<keyword evidence="1" id="KW-0732">Signal</keyword>
<proteinExistence type="predicted"/>
<accession>A0AAD7U6A9</accession>
<reference evidence="2" key="1">
    <citation type="submission" date="2023-01" db="EMBL/GenBank/DDBJ databases">
        <title>Metagenome sequencing of chrysophaentin producing Chrysophaeum taylorii.</title>
        <authorList>
            <person name="Davison J."/>
            <person name="Bewley C."/>
        </authorList>
    </citation>
    <scope>NUCLEOTIDE SEQUENCE</scope>
    <source>
        <strain evidence="2">NIES-1699</strain>
    </source>
</reference>